<reference evidence="2 3" key="1">
    <citation type="submission" date="2017-07" db="EMBL/GenBank/DDBJ databases">
        <title>First draft Genome Sequence of Nocardia cerradoensis isolated from human infection.</title>
        <authorList>
            <person name="Carrasco G."/>
        </authorList>
    </citation>
    <scope>NUCLEOTIDE SEQUENCE [LARGE SCALE GENOMIC DNA]</scope>
    <source>
        <strain evidence="2 3">CNM20130759</strain>
    </source>
</reference>
<name>A0A231HEA8_9NOCA</name>
<dbReference type="Gene3D" id="3.90.930.1">
    <property type="match status" value="1"/>
</dbReference>
<proteinExistence type="predicted"/>
<evidence type="ECO:0000313" key="2">
    <source>
        <dbReference type="EMBL" id="OXR47106.1"/>
    </source>
</evidence>
<comment type="caution">
    <text evidence="2">The sequence shown here is derived from an EMBL/GenBank/DDBJ whole genome shotgun (WGS) entry which is preliminary data.</text>
</comment>
<dbReference type="Proteomes" id="UP000215506">
    <property type="component" value="Unassembled WGS sequence"/>
</dbReference>
<feature type="compositionally biased region" description="Polar residues" evidence="1">
    <location>
        <begin position="330"/>
        <end position="345"/>
    </location>
</feature>
<dbReference type="AlphaFoldDB" id="A0A231HEA8"/>
<dbReference type="SUPFAM" id="SSF140453">
    <property type="entry name" value="EsxAB dimer-like"/>
    <property type="match status" value="1"/>
</dbReference>
<accession>A0A231HEA8</accession>
<keyword evidence="3" id="KW-1185">Reference proteome</keyword>
<dbReference type="InterPro" id="IPR036689">
    <property type="entry name" value="ESAT-6-like_sf"/>
</dbReference>
<protein>
    <submittedName>
        <fullName evidence="2">Uncharacterized protein</fullName>
    </submittedName>
</protein>
<organism evidence="2 3">
    <name type="scientific">Nocardia cerradoensis</name>
    <dbReference type="NCBI Taxonomy" id="85688"/>
    <lineage>
        <taxon>Bacteria</taxon>
        <taxon>Bacillati</taxon>
        <taxon>Actinomycetota</taxon>
        <taxon>Actinomycetes</taxon>
        <taxon>Mycobacteriales</taxon>
        <taxon>Nocardiaceae</taxon>
        <taxon>Nocardia</taxon>
    </lineage>
</organism>
<dbReference type="RefSeq" id="WP_094024106.1">
    <property type="nucleotide sequence ID" value="NZ_NGAF01000001.1"/>
</dbReference>
<evidence type="ECO:0000256" key="1">
    <source>
        <dbReference type="SAM" id="MobiDB-lite"/>
    </source>
</evidence>
<sequence length="643" mass="65839">MSPEPGRPTLKISDVEKWKPDVLGSCATQFDKVVTKGDQLLQSMLTTQDDLAESWKGAGADAAASRVTSEKTAGSHLMEKIAGLKTAFTTQQTELAHAKQFVIDKRNLIVGMGFEVADDGTVTAEAKRKAIQAAAGNSQQEPANVTMATLQVGYEAQQQHVAMLGALQHAENTAVGAKAAIDIANQALNHVAMYELPPKQIRAMFPGLTHPDTAKPGELPPVLGGALQLEQGIPITVTNADGSTTTTTPNPDGTLTVSTSVQQPDGSTVMTETTGNQAPVTTVTTKPDGAGITSVTVTAADGKSQQFQKVPEGNGKTSTYAVNADGSRGTKVSESYPQNGGTTTDRFGPGGVIERQWQRPDGFRAFEQYVPGPDGQPKLAGTANSAGMRSVMNPDGTITTTDAQGKTAQTAQLADGRIVTKFPDGSVLQYDPNQAPTGAPKQTIWDNTKLWAGTEWNSLYGSSKDTVIQHPLATGFAGMTAGSAPFAEAAGNSLAAQAQAAMADSQASQARALQLLDSGTPGAGHAFVGAMDSATDAASKAQLSQLLKSDGKMLGGVPLGAAVNIYTNYDDWSHGKPLDEAAANAAGGTAGGWAGGLAGAEAGAWACSAAGPIGSAFCAGAGAALGGFFGGSFGAWAAEQPFK</sequence>
<feature type="region of interest" description="Disordered" evidence="1">
    <location>
        <begin position="304"/>
        <end position="352"/>
    </location>
</feature>
<evidence type="ECO:0000313" key="3">
    <source>
        <dbReference type="Proteomes" id="UP000215506"/>
    </source>
</evidence>
<gene>
    <name evidence="2" type="ORF">B7C42_00228</name>
</gene>
<dbReference type="EMBL" id="NGAF01000001">
    <property type="protein sequence ID" value="OXR47106.1"/>
    <property type="molecule type" value="Genomic_DNA"/>
</dbReference>